<evidence type="ECO:0000313" key="2">
    <source>
        <dbReference type="Proteomes" id="UP000250443"/>
    </source>
</evidence>
<accession>A0A2X2CGY7</accession>
<organism evidence="1 2">
    <name type="scientific">Pseudomonas luteola</name>
    <dbReference type="NCBI Taxonomy" id="47886"/>
    <lineage>
        <taxon>Bacteria</taxon>
        <taxon>Pseudomonadati</taxon>
        <taxon>Pseudomonadota</taxon>
        <taxon>Gammaproteobacteria</taxon>
        <taxon>Pseudomonadales</taxon>
        <taxon>Pseudomonadaceae</taxon>
        <taxon>Pseudomonas</taxon>
    </lineage>
</organism>
<gene>
    <name evidence="1" type="ORF">NCTC11842_02205</name>
</gene>
<protein>
    <submittedName>
        <fullName evidence="1">Uncharacterized protein</fullName>
    </submittedName>
</protein>
<dbReference type="EMBL" id="UAUF01000011">
    <property type="protein sequence ID" value="SPZ06313.1"/>
    <property type="molecule type" value="Genomic_DNA"/>
</dbReference>
<evidence type="ECO:0000313" key="1">
    <source>
        <dbReference type="EMBL" id="SPZ06313.1"/>
    </source>
</evidence>
<name>A0A2X2CGY7_PSELU</name>
<reference evidence="1 2" key="1">
    <citation type="submission" date="2018-06" db="EMBL/GenBank/DDBJ databases">
        <authorList>
            <consortium name="Pathogen Informatics"/>
            <person name="Doyle S."/>
        </authorList>
    </citation>
    <scope>NUCLEOTIDE SEQUENCE [LARGE SCALE GENOMIC DNA]</scope>
    <source>
        <strain evidence="1 2">NCTC11842</strain>
    </source>
</reference>
<dbReference type="Proteomes" id="UP000250443">
    <property type="component" value="Unassembled WGS sequence"/>
</dbReference>
<dbReference type="AlphaFoldDB" id="A0A2X2CGY7"/>
<proteinExistence type="predicted"/>
<sequence length="72" mass="7957">MQTGLSGATLQRPFVQSLTGGRRQGAVSSMAVDVFDRYVGFDEKRSLGKPQSLLLFGSAIWQMPLWGNLKRL</sequence>